<reference evidence="2 3" key="1">
    <citation type="submission" date="2024-06" db="EMBL/GenBank/DDBJ databases">
        <title>The Natural Products Discovery Center: Release of the First 8490 Sequenced Strains for Exploring Actinobacteria Biosynthetic Diversity.</title>
        <authorList>
            <person name="Kalkreuter E."/>
            <person name="Kautsar S.A."/>
            <person name="Yang D."/>
            <person name="Bader C.D."/>
            <person name="Teijaro C.N."/>
            <person name="Fluegel L."/>
            <person name="Davis C.M."/>
            <person name="Simpson J.R."/>
            <person name="Lauterbach L."/>
            <person name="Steele A.D."/>
            <person name="Gui C."/>
            <person name="Meng S."/>
            <person name="Li G."/>
            <person name="Viehrig K."/>
            <person name="Ye F."/>
            <person name="Su P."/>
            <person name="Kiefer A.F."/>
            <person name="Nichols A."/>
            <person name="Cepeda A.J."/>
            <person name="Yan W."/>
            <person name="Fan B."/>
            <person name="Jiang Y."/>
            <person name="Adhikari A."/>
            <person name="Zheng C.-J."/>
            <person name="Schuster L."/>
            <person name="Cowan T.M."/>
            <person name="Smanski M.J."/>
            <person name="Chevrette M.G."/>
            <person name="De Carvalho L.P.S."/>
            <person name="Shen B."/>
        </authorList>
    </citation>
    <scope>NUCLEOTIDE SEQUENCE [LARGE SCALE GENOMIC DNA]</scope>
    <source>
        <strain evidence="2 3">NPDC033039</strain>
    </source>
</reference>
<organism evidence="2 3">
    <name type="scientific">Streptomyces catenulae</name>
    <dbReference type="NCBI Taxonomy" id="66875"/>
    <lineage>
        <taxon>Bacteria</taxon>
        <taxon>Bacillati</taxon>
        <taxon>Actinomycetota</taxon>
        <taxon>Actinomycetes</taxon>
        <taxon>Kitasatosporales</taxon>
        <taxon>Streptomycetaceae</taxon>
        <taxon>Streptomyces</taxon>
    </lineage>
</organism>
<evidence type="ECO:0000313" key="3">
    <source>
        <dbReference type="Proteomes" id="UP001550853"/>
    </source>
</evidence>
<accession>A0ABV2YWP3</accession>
<dbReference type="Proteomes" id="UP001550853">
    <property type="component" value="Unassembled WGS sequence"/>
</dbReference>
<dbReference type="PANTHER" id="PTHR46082:SF6">
    <property type="entry name" value="AAA+ ATPASE DOMAIN-CONTAINING PROTEIN-RELATED"/>
    <property type="match status" value="1"/>
</dbReference>
<dbReference type="EMBL" id="JBEZVI010000005">
    <property type="protein sequence ID" value="MEU3710152.1"/>
    <property type="molecule type" value="Genomic_DNA"/>
</dbReference>
<protein>
    <submittedName>
        <fullName evidence="2">Tetratricopeptide repeat protein</fullName>
    </submittedName>
</protein>
<proteinExistence type="predicted"/>
<dbReference type="SUPFAM" id="SSF48452">
    <property type="entry name" value="TPR-like"/>
    <property type="match status" value="2"/>
</dbReference>
<sequence>MDDKNDARAEGQGRVYQASGDQHIVENHHYAAERSDTWQGLDSIRWPSMGRAPAVLRGRTELMERLRSAVAPGNGNQVLVLHGLGGCGKTAVAHSLFRHATEEASRIGLWVNASDTASLRAGMLAVAADRGANEGELTAARSGLRAAADLVWDRLDHSPEPWMLVLDNADAPSVLRNGGWLRTSPRGVLLVTTRQAARHWWPGAELLQVGVLPREAAAQVLCDLAPTAGTVEEAEAVAEHLGRLPLALTLAGGFLAHQIIDPWSMADYGRNLGGGQGLDPIELLDQGALSGEEEGSRHLVSSTWQFSLNALLRQGLPEAVTLLRVLACWSGDPLPLSLLSGLEVEEELPRHRVELALRGLLDHSLTEVVSGSERRLGTHRVLLNSVWRDIPASDRPRLLTAATEQLLKFLPDDPQRRSGDPRVSLVAPHVVALVRRAVAESALDRDAVERATEAALLLVIALHRAGEYAPALTVAEEILELVGPRLAPDRRVMLRLRARRVKALYRMGKFDEARAACRPLLDESVRADGPEGLETLNCRLLLALALWQLGEQQEAKKQFERVIRGYTEVMGASHPLALKARADLVSMTQNEADGRQLVEDCRRELEEGHPILLGAEFTHASTLREAGRFPEALDRAREVYAAHEWSMGALHSVTLSTRFLLSKALADAGHKAEALEHATGVAEGRLTTLGPEHPWTRSAQKFVSELT</sequence>
<dbReference type="InterPro" id="IPR053137">
    <property type="entry name" value="NLR-like"/>
</dbReference>
<dbReference type="SUPFAM" id="SSF52540">
    <property type="entry name" value="P-loop containing nucleoside triphosphate hydrolases"/>
    <property type="match status" value="1"/>
</dbReference>
<dbReference type="Pfam" id="PF13191">
    <property type="entry name" value="AAA_16"/>
    <property type="match status" value="1"/>
</dbReference>
<dbReference type="Gene3D" id="1.25.40.10">
    <property type="entry name" value="Tetratricopeptide repeat domain"/>
    <property type="match status" value="2"/>
</dbReference>
<keyword evidence="3" id="KW-1185">Reference proteome</keyword>
<feature type="domain" description="Orc1-like AAA ATPase" evidence="1">
    <location>
        <begin position="56"/>
        <end position="189"/>
    </location>
</feature>
<gene>
    <name evidence="2" type="ORF">AB0E61_08615</name>
</gene>
<dbReference type="RefSeq" id="WP_030289264.1">
    <property type="nucleotide sequence ID" value="NZ_JBEZVI010000005.1"/>
</dbReference>
<evidence type="ECO:0000313" key="2">
    <source>
        <dbReference type="EMBL" id="MEU3710152.1"/>
    </source>
</evidence>
<dbReference type="InterPro" id="IPR027417">
    <property type="entry name" value="P-loop_NTPase"/>
</dbReference>
<dbReference type="InterPro" id="IPR041664">
    <property type="entry name" value="AAA_16"/>
</dbReference>
<name>A0ABV2YWP3_9ACTN</name>
<dbReference type="InterPro" id="IPR011990">
    <property type="entry name" value="TPR-like_helical_dom_sf"/>
</dbReference>
<evidence type="ECO:0000259" key="1">
    <source>
        <dbReference type="Pfam" id="PF13191"/>
    </source>
</evidence>
<dbReference type="Gene3D" id="3.40.50.300">
    <property type="entry name" value="P-loop containing nucleotide triphosphate hydrolases"/>
    <property type="match status" value="1"/>
</dbReference>
<dbReference type="PANTHER" id="PTHR46082">
    <property type="entry name" value="ATP/GTP-BINDING PROTEIN-RELATED"/>
    <property type="match status" value="1"/>
</dbReference>
<dbReference type="Pfam" id="PF13424">
    <property type="entry name" value="TPR_12"/>
    <property type="match status" value="1"/>
</dbReference>
<comment type="caution">
    <text evidence="2">The sequence shown here is derived from an EMBL/GenBank/DDBJ whole genome shotgun (WGS) entry which is preliminary data.</text>
</comment>